<keyword evidence="3" id="KW-1185">Reference proteome</keyword>
<dbReference type="Proteomes" id="UP000479190">
    <property type="component" value="Unassembled WGS sequence"/>
</dbReference>
<feature type="compositionally biased region" description="Basic and acidic residues" evidence="1">
    <location>
        <begin position="180"/>
        <end position="192"/>
    </location>
</feature>
<gene>
    <name evidence="2" type="ORF">TBRA_LOCUS16691</name>
</gene>
<evidence type="ECO:0000313" key="3">
    <source>
        <dbReference type="Proteomes" id="UP000479190"/>
    </source>
</evidence>
<organism evidence="2 3">
    <name type="scientific">Trichogramma brassicae</name>
    <dbReference type="NCBI Taxonomy" id="86971"/>
    <lineage>
        <taxon>Eukaryota</taxon>
        <taxon>Metazoa</taxon>
        <taxon>Ecdysozoa</taxon>
        <taxon>Arthropoda</taxon>
        <taxon>Hexapoda</taxon>
        <taxon>Insecta</taxon>
        <taxon>Pterygota</taxon>
        <taxon>Neoptera</taxon>
        <taxon>Endopterygota</taxon>
        <taxon>Hymenoptera</taxon>
        <taxon>Apocrita</taxon>
        <taxon>Proctotrupomorpha</taxon>
        <taxon>Chalcidoidea</taxon>
        <taxon>Trichogrammatidae</taxon>
        <taxon>Trichogramma</taxon>
    </lineage>
</organism>
<proteinExistence type="predicted"/>
<dbReference type="EMBL" id="CADCXV010001534">
    <property type="protein sequence ID" value="CAB0045149.1"/>
    <property type="molecule type" value="Genomic_DNA"/>
</dbReference>
<name>A0A6H5J3V3_9HYME</name>
<evidence type="ECO:0000313" key="2">
    <source>
        <dbReference type="EMBL" id="CAB0045149.1"/>
    </source>
</evidence>
<accession>A0A6H5J3V3</accession>
<evidence type="ECO:0000256" key="1">
    <source>
        <dbReference type="SAM" id="MobiDB-lite"/>
    </source>
</evidence>
<sequence>MSLCEPFRVKRNNENATEQSQRSRLLFYVVAAAHAHYARDMPERGVFNENKDAASSSGAPLPSSPIWSIQFMLYFYNKTVTLKIELTMKMKNLSNLSLLYLIFYKLKNGNYPDSSREEDSGLDEEYSDVSVEEDNGSDEEYSDAIIDDNTIIDSSKLSIKKMNEKNFSSKKSNVSTGEDSSGHDDDEKSKKENKTKKKRVLSKEKKLIYVPKKALVAFELGSGGSAETLFSALARVTFNEHNISRPIARQDAISRARVQVYICYIVQQQQHMQEREINEFCNHPLIYPLLLLLLVVCDMYVLYDLCIPVYEIFDAAAGRQSPILSRFLRSSITTRSNTPVRRYLRYTNEKKMKNCSFTCVNFFYIVRFPIWKDPPRLLHALYGSRLENQKTRAGEHAHTYNTSEMIYRIRPSGAMSIDLYPGIFASLFFFMLEYEAAAMIAYTRRVVRLFIGRINNVTPVIVCAARRGQHRAPSMYRARIQIKSRFYIAANEIKTRKKDYAHHPYTARAWQEKKST</sequence>
<feature type="compositionally biased region" description="Acidic residues" evidence="1">
    <location>
        <begin position="120"/>
        <end position="142"/>
    </location>
</feature>
<feature type="non-terminal residue" evidence="2">
    <location>
        <position position="516"/>
    </location>
</feature>
<reference evidence="2 3" key="1">
    <citation type="submission" date="2020-02" db="EMBL/GenBank/DDBJ databases">
        <authorList>
            <person name="Ferguson B K."/>
        </authorList>
    </citation>
    <scope>NUCLEOTIDE SEQUENCE [LARGE SCALE GENOMIC DNA]</scope>
</reference>
<dbReference type="AlphaFoldDB" id="A0A6H5J3V3"/>
<dbReference type="OrthoDB" id="40334at2759"/>
<feature type="region of interest" description="Disordered" evidence="1">
    <location>
        <begin position="168"/>
        <end position="198"/>
    </location>
</feature>
<feature type="region of interest" description="Disordered" evidence="1">
    <location>
        <begin position="112"/>
        <end position="142"/>
    </location>
</feature>
<feature type="compositionally biased region" description="Polar residues" evidence="1">
    <location>
        <begin position="168"/>
        <end position="179"/>
    </location>
</feature>
<protein>
    <submittedName>
        <fullName evidence="2">Uncharacterized protein</fullName>
    </submittedName>
</protein>